<keyword evidence="4" id="KW-0808">Transferase</keyword>
<dbReference type="GO" id="GO:0071770">
    <property type="term" value="P:DIM/DIP cell wall layer assembly"/>
    <property type="evidence" value="ECO:0007669"/>
    <property type="project" value="TreeGrafter"/>
</dbReference>
<dbReference type="OrthoDB" id="9778690at2"/>
<dbReference type="SMART" id="SM00822">
    <property type="entry name" value="PKS_KR"/>
    <property type="match status" value="1"/>
</dbReference>
<dbReference type="PANTHER" id="PTHR43775">
    <property type="entry name" value="FATTY ACID SYNTHASE"/>
    <property type="match status" value="1"/>
</dbReference>
<feature type="domain" description="Carrier" evidence="5">
    <location>
        <begin position="1163"/>
        <end position="1238"/>
    </location>
</feature>
<dbReference type="Gene3D" id="3.40.50.1820">
    <property type="entry name" value="alpha/beta hydrolase"/>
    <property type="match status" value="1"/>
</dbReference>
<dbReference type="InterPro" id="IPR014030">
    <property type="entry name" value="Ketoacyl_synth_N"/>
</dbReference>
<dbReference type="Pfam" id="PF21394">
    <property type="entry name" value="Beta-ketacyl_N"/>
    <property type="match status" value="1"/>
</dbReference>
<dbReference type="InterPro" id="IPR009081">
    <property type="entry name" value="PP-bd_ACP"/>
</dbReference>
<dbReference type="InterPro" id="IPR020841">
    <property type="entry name" value="PKS_Beta-ketoAc_synthase_dom"/>
</dbReference>
<evidence type="ECO:0000256" key="1">
    <source>
        <dbReference type="ARBA" id="ARBA00001957"/>
    </source>
</evidence>
<gene>
    <name evidence="7" type="ORF">EV186_102310</name>
</gene>
<evidence type="ECO:0000256" key="4">
    <source>
        <dbReference type="ARBA" id="ARBA00022679"/>
    </source>
</evidence>
<name>A0A4R6SHV5_LABRH</name>
<dbReference type="SUPFAM" id="SSF47336">
    <property type="entry name" value="ACP-like"/>
    <property type="match status" value="1"/>
</dbReference>
<dbReference type="GO" id="GO:0005737">
    <property type="term" value="C:cytoplasm"/>
    <property type="evidence" value="ECO:0007669"/>
    <property type="project" value="TreeGrafter"/>
</dbReference>
<dbReference type="Pfam" id="PF02801">
    <property type="entry name" value="Ketoacyl-synt_C"/>
    <property type="match status" value="1"/>
</dbReference>
<comment type="caution">
    <text evidence="7">The sequence shown here is derived from an EMBL/GenBank/DDBJ whole genome shotgun (WGS) entry which is preliminary data.</text>
</comment>
<dbReference type="InterPro" id="IPR036736">
    <property type="entry name" value="ACP-like_sf"/>
</dbReference>
<keyword evidence="2" id="KW-0596">Phosphopantetheine</keyword>
<dbReference type="Pfam" id="PF22621">
    <property type="entry name" value="CurL-like_PKS_C"/>
    <property type="match status" value="1"/>
</dbReference>
<evidence type="ECO:0000256" key="2">
    <source>
        <dbReference type="ARBA" id="ARBA00022450"/>
    </source>
</evidence>
<dbReference type="SUPFAM" id="SSF51735">
    <property type="entry name" value="NAD(P)-binding Rossmann-fold domains"/>
    <property type="match status" value="2"/>
</dbReference>
<dbReference type="Proteomes" id="UP000295444">
    <property type="component" value="Unassembled WGS sequence"/>
</dbReference>
<organism evidence="7 8">
    <name type="scientific">Labedaea rhizosphaerae</name>
    <dbReference type="NCBI Taxonomy" id="598644"/>
    <lineage>
        <taxon>Bacteria</taxon>
        <taxon>Bacillati</taxon>
        <taxon>Actinomycetota</taxon>
        <taxon>Actinomycetes</taxon>
        <taxon>Pseudonocardiales</taxon>
        <taxon>Pseudonocardiaceae</taxon>
        <taxon>Labedaea</taxon>
    </lineage>
</organism>
<dbReference type="InterPro" id="IPR029058">
    <property type="entry name" value="AB_hydrolase_fold"/>
</dbReference>
<dbReference type="AlphaFoldDB" id="A0A4R6SHV5"/>
<dbReference type="RefSeq" id="WP_133849166.1">
    <property type="nucleotide sequence ID" value="NZ_SNXZ01000002.1"/>
</dbReference>
<dbReference type="PANTHER" id="PTHR43775:SF37">
    <property type="entry name" value="SI:DKEY-61P9.11"/>
    <property type="match status" value="1"/>
</dbReference>
<dbReference type="SMART" id="SM00825">
    <property type="entry name" value="PKS_KS"/>
    <property type="match status" value="1"/>
</dbReference>
<dbReference type="InterPro" id="IPR013968">
    <property type="entry name" value="PKS_KR"/>
</dbReference>
<dbReference type="Gene3D" id="3.40.50.720">
    <property type="entry name" value="NAD(P)-binding Rossmann-like Domain"/>
    <property type="match status" value="1"/>
</dbReference>
<dbReference type="PROSITE" id="PS00012">
    <property type="entry name" value="PHOSPHOPANTETHEINE"/>
    <property type="match status" value="1"/>
</dbReference>
<protein>
    <submittedName>
        <fullName evidence="7">Phosphopantetheine binding protein</fullName>
    </submittedName>
</protein>
<dbReference type="InterPro" id="IPR006162">
    <property type="entry name" value="Ppantetheine_attach_site"/>
</dbReference>
<dbReference type="PROSITE" id="PS50075">
    <property type="entry name" value="CARRIER"/>
    <property type="match status" value="1"/>
</dbReference>
<feature type="domain" description="Ketosynthase family 3 (KS3)" evidence="6">
    <location>
        <begin position="15"/>
        <end position="438"/>
    </location>
</feature>
<dbReference type="Pfam" id="PF08659">
    <property type="entry name" value="KR"/>
    <property type="match status" value="1"/>
</dbReference>
<keyword evidence="3" id="KW-0597">Phosphoprotein</keyword>
<evidence type="ECO:0000313" key="8">
    <source>
        <dbReference type="Proteomes" id="UP000295444"/>
    </source>
</evidence>
<dbReference type="InterPro" id="IPR020806">
    <property type="entry name" value="PKS_PP-bd"/>
</dbReference>
<dbReference type="InterPro" id="IPR049490">
    <property type="entry name" value="C883_1060-like_KR_N"/>
</dbReference>
<dbReference type="GO" id="GO:0004312">
    <property type="term" value="F:fatty acid synthase activity"/>
    <property type="evidence" value="ECO:0007669"/>
    <property type="project" value="TreeGrafter"/>
</dbReference>
<dbReference type="Gene3D" id="3.40.47.10">
    <property type="match status" value="1"/>
</dbReference>
<dbReference type="Gene3D" id="1.10.1240.100">
    <property type="match status" value="1"/>
</dbReference>
<dbReference type="GO" id="GO:0006633">
    <property type="term" value="P:fatty acid biosynthetic process"/>
    <property type="evidence" value="ECO:0007669"/>
    <property type="project" value="TreeGrafter"/>
</dbReference>
<dbReference type="EMBL" id="SNXZ01000002">
    <property type="protein sequence ID" value="TDQ00449.1"/>
    <property type="molecule type" value="Genomic_DNA"/>
</dbReference>
<dbReference type="CDD" id="cd00833">
    <property type="entry name" value="PKS"/>
    <property type="match status" value="1"/>
</dbReference>
<dbReference type="GO" id="GO:0005886">
    <property type="term" value="C:plasma membrane"/>
    <property type="evidence" value="ECO:0007669"/>
    <property type="project" value="TreeGrafter"/>
</dbReference>
<evidence type="ECO:0000313" key="7">
    <source>
        <dbReference type="EMBL" id="TDQ00449.1"/>
    </source>
</evidence>
<proteinExistence type="predicted"/>
<sequence length="1240" mass="131362">MTEIDTASDAAEIPEAAVALIGMSGRFPGAAGVAELWRNLLAGTKGLRVVTDEELDAAGVPAEQRADPEYVRVGGPLDGIELFDAGVFGFSPREAETMEPQHRMFLECCWEALEIAGYCPTETPGHVGVFGGTAFPHYMVQNARQVAEEPGGEILLGIGNERDSLANLVSYKLGLRGPSVAVQSFCSTSLVAVHLAVQSLLTYECDIALAGGAHIPLPQPTGYHYQQGGILSPDGIVRSFDAEANGTVMGNGVGVVALKRLAEALEDGDLIHAVVLGSAMNNDGRVRAGYTAPGVDGQAEVIETALRVAGVKPESVGYVECHATGTMLGDSIELAAMSRVFQQTPRTPCVLGTLKPSIGHLDRASGVAGLMRAALNLEHELLPGTPGFTAGNPALAAAADRFTVLTEDRSWPRGADPRRAGVSSFGLGGTNVHVVLEEAPRRPAQPPRPGPHLLTFSAADEHALDDLTELLRDHLNDHPDADLADVAFTLQSSRGGFARRRAVVCADVADAVAALADRDRWIDAKTTHRDPLLRLTGPGVTEDLTRSLTRLGVRPADDPEAKVAAEIQVASDDGLLTVLARCWQAGAVLDWAKLHDGAGRRVELPTYPFQRRRYWLEPRAVEQAKPVTGRYPDLAQWTNLPSWAPHPLPRAGLDEQLRAAGPWLVLAAEARGTALIERLRDAGAEVTAVHAGDEFACDALGDFTVRAHEPDDLDELFANLFVAPRTIVHGFSLGGPQDRDLGAPRFESAQEHGLYSALALAGLLVDDSGTAAGVELVLLTSGATGVLGPDLVHPEHATLAALAPTLAQENFRLRTRHIDVDPNGGDRQLDRQLDAVLAAAVCRHEGPVAERAGGTWLRRYEPHPLPAAAEANPPFRDGDTVLITGGLGDVGLVLARHLAESYGCRLVLTARSPLPDRSEWPAYLDAVPAGGERTARHIRNVLDLEAKGATVFAASADVADAEQMRAVVAEALARFGRIDVVVHAAGVQDSAFFGFAHQMDRTQVRAHLAAKVGGFHVLQDVLDGHCPDRRITLSSLAAVLGGITLGPYAAANAGLDAYTAAARADGGGQWITVDWDTWRVDDDRLDGHGPATQDFTMSPAEGVEVLERALAAGDHLDRLVISTGSLPARLAQWVVGDVTDQEGADDDSRERHPRPDLDVAFEPPAPGTQEALAEIWSSVLGVDPVGAHDNFFELGGHSLVAIKVTNRIRAALGKPVPVSALLDCPTVSTLAALIDEGQEG</sequence>
<evidence type="ECO:0000259" key="6">
    <source>
        <dbReference type="PROSITE" id="PS52004"/>
    </source>
</evidence>
<dbReference type="CDD" id="cd08953">
    <property type="entry name" value="KR_2_SDR_x"/>
    <property type="match status" value="1"/>
</dbReference>
<dbReference type="GO" id="GO:0031177">
    <property type="term" value="F:phosphopantetheine binding"/>
    <property type="evidence" value="ECO:0007669"/>
    <property type="project" value="InterPro"/>
</dbReference>
<keyword evidence="8" id="KW-1185">Reference proteome</keyword>
<dbReference type="Pfam" id="PF00109">
    <property type="entry name" value="ketoacyl-synt"/>
    <property type="match status" value="1"/>
</dbReference>
<dbReference type="FunFam" id="1.10.1200.10:FF:000005">
    <property type="entry name" value="Nonribosomal peptide synthetase 1"/>
    <property type="match status" value="1"/>
</dbReference>
<dbReference type="InterPro" id="IPR016039">
    <property type="entry name" value="Thiolase-like"/>
</dbReference>
<dbReference type="InterPro" id="IPR036291">
    <property type="entry name" value="NAD(P)-bd_dom_sf"/>
</dbReference>
<dbReference type="InterPro" id="IPR050091">
    <property type="entry name" value="PKS_NRPS_Biosynth_Enz"/>
</dbReference>
<evidence type="ECO:0000256" key="3">
    <source>
        <dbReference type="ARBA" id="ARBA00022553"/>
    </source>
</evidence>
<dbReference type="SUPFAM" id="SSF53901">
    <property type="entry name" value="Thiolase-like"/>
    <property type="match status" value="1"/>
</dbReference>
<evidence type="ECO:0000259" key="5">
    <source>
        <dbReference type="PROSITE" id="PS50075"/>
    </source>
</evidence>
<dbReference type="SMART" id="SM00823">
    <property type="entry name" value="PKS_PP"/>
    <property type="match status" value="1"/>
</dbReference>
<dbReference type="InterPro" id="IPR057326">
    <property type="entry name" value="KR_dom"/>
</dbReference>
<comment type="cofactor">
    <cofactor evidence="1">
        <name>pantetheine 4'-phosphate</name>
        <dbReference type="ChEBI" id="CHEBI:47942"/>
    </cofactor>
</comment>
<dbReference type="InterPro" id="IPR014031">
    <property type="entry name" value="Ketoacyl_synth_C"/>
</dbReference>
<reference evidence="7 8" key="1">
    <citation type="submission" date="2019-03" db="EMBL/GenBank/DDBJ databases">
        <title>Genomic Encyclopedia of Type Strains, Phase IV (KMG-IV): sequencing the most valuable type-strain genomes for metagenomic binning, comparative biology and taxonomic classification.</title>
        <authorList>
            <person name="Goeker M."/>
        </authorList>
    </citation>
    <scope>NUCLEOTIDE SEQUENCE [LARGE SCALE GENOMIC DNA]</scope>
    <source>
        <strain evidence="7 8">DSM 45361</strain>
    </source>
</reference>
<accession>A0A4R6SHV5</accession>
<dbReference type="Pfam" id="PF00550">
    <property type="entry name" value="PP-binding"/>
    <property type="match status" value="1"/>
</dbReference>
<dbReference type="PROSITE" id="PS52004">
    <property type="entry name" value="KS3_2"/>
    <property type="match status" value="1"/>
</dbReference>